<dbReference type="AlphaFoldDB" id="A0A1F6P1X0"/>
<reference evidence="4 5" key="1">
    <citation type="journal article" date="2016" name="Nat. Commun.">
        <title>Thousands of microbial genomes shed light on interconnected biogeochemical processes in an aquifer system.</title>
        <authorList>
            <person name="Anantharaman K."/>
            <person name="Brown C.T."/>
            <person name="Hug L.A."/>
            <person name="Sharon I."/>
            <person name="Castelle C.J."/>
            <person name="Probst A.J."/>
            <person name="Thomas B.C."/>
            <person name="Singh A."/>
            <person name="Wilkins M.J."/>
            <person name="Karaoz U."/>
            <person name="Brodie E.L."/>
            <person name="Williams K.H."/>
            <person name="Hubbard S.S."/>
            <person name="Banfield J.F."/>
        </authorList>
    </citation>
    <scope>NUCLEOTIDE SEQUENCE [LARGE SCALE GENOMIC DNA]</scope>
</reference>
<dbReference type="PANTHER" id="PTHR30121:SF11">
    <property type="entry name" value="AAA+ ATPASE DOMAIN-CONTAINING PROTEIN"/>
    <property type="match status" value="1"/>
</dbReference>
<evidence type="ECO:0000259" key="3">
    <source>
        <dbReference type="Pfam" id="PF26449"/>
    </source>
</evidence>
<evidence type="ECO:0000256" key="1">
    <source>
        <dbReference type="SAM" id="Phobius"/>
    </source>
</evidence>
<keyword evidence="1" id="KW-1133">Transmembrane helix</keyword>
<comment type="caution">
    <text evidence="4">The sequence shown here is derived from an EMBL/GenBank/DDBJ whole genome shotgun (WGS) entry which is preliminary data.</text>
</comment>
<dbReference type="SUPFAM" id="SSF52540">
    <property type="entry name" value="P-loop containing nucleoside triphosphate hydrolases"/>
    <property type="match status" value="1"/>
</dbReference>
<dbReference type="Proteomes" id="UP000178895">
    <property type="component" value="Unassembled WGS sequence"/>
</dbReference>
<feature type="transmembrane region" description="Helical" evidence="1">
    <location>
        <begin position="12"/>
        <end position="34"/>
    </location>
</feature>
<accession>A0A1F6P1X0</accession>
<protein>
    <submittedName>
        <fullName evidence="4">Uncharacterized protein</fullName>
    </submittedName>
</protein>
<keyword evidence="1" id="KW-0472">Membrane</keyword>
<feature type="domain" description="DUF8128" evidence="3">
    <location>
        <begin position="87"/>
        <end position="385"/>
    </location>
</feature>
<dbReference type="Pfam" id="PF26449">
    <property type="entry name" value="DUF8128"/>
    <property type="match status" value="1"/>
</dbReference>
<dbReference type="CDD" id="cd01127">
    <property type="entry name" value="TrwB_TraG_TraD_VirD4"/>
    <property type="match status" value="1"/>
</dbReference>
<dbReference type="PANTHER" id="PTHR30121">
    <property type="entry name" value="UNCHARACTERIZED PROTEIN YJGR-RELATED"/>
    <property type="match status" value="1"/>
</dbReference>
<dbReference type="InterPro" id="IPR019476">
    <property type="entry name" value="T4SS_TraD_DNA-bd"/>
</dbReference>
<name>A0A1F6P1X0_9BACT</name>
<feature type="domain" description="Type IV secretion system coupling protein TraD DNA-binding" evidence="2">
    <location>
        <begin position="420"/>
        <end position="744"/>
    </location>
</feature>
<gene>
    <name evidence="4" type="ORF">A2469_03985</name>
</gene>
<proteinExistence type="predicted"/>
<keyword evidence="1" id="KW-0812">Transmembrane</keyword>
<dbReference type="Pfam" id="PF10412">
    <property type="entry name" value="TrwB_AAD_bind"/>
    <property type="match status" value="1"/>
</dbReference>
<sequence length="843" mass="96254">METTPAGILNNPVFFVLFFCLIAGLVFIGGLFLIRAIIKNRDRENKAFDRTLIQVLVPKERKSEGQGGQISQEDRWEQVKEEIALTETFFASIAGLRAQSGFKNWLKGRTDHFSFEIVVHNQLIYFYIDAPNRMKEMIQQQIHAQYPYAEIEEITDYNIFSESSKIVGAYLTAKQIHVLPIKTYKNMDSDPLSGILNSLAKIYEQNSSAAIQIVLQSSHRRWRRKGIKIVREVRKGKKFESVIHANWFAKIFSVINENIMGRKEKDKLEETKYQLSPKEEEMIKGIEDKLSKGGVELNIRLLSVSDDEVKARENLHNLINSFSQYNLYRYGNSFEANIPRKQTTLIRDFIYRSIVDKNKMILNTEEMAGLWHLPLRSTEAPNIKWLGARRAPPPSNIAKEGMLLGHSVYRGVDVPIRIKEADRRRHLYVIGKSGTGKSVFLQNLAIQDIQNGKGVCIIDPHGDFVEHVLGNIPKNRVDDVVVFNPSDVERPVGLNMLEAKTEDQKDFAVQEMISIFYKLFPPEMIGPMFEHNMRNVMLTLMADIDDTGTIIDIPRMFTDDAYVKKYLVKLKDPVVRSFWEKEMAKTSDFHKSEMLGYLISKVGRFVENEMMRNIMGQQKSGFNFREIMDNQKILLVNLAKGTTGEVNAKLLGLIIVAKLQMAAMGRSDLPEDERKDFYLYIDEFQNFVTDSISTILSEARKYRLDLIIAHQYMGQLTDEKGRSDIKDAVLGNAGTICTFRIGPEDADILAKEFAPTFSAFDLINVPQYTCYTKLLIDNTASRPFNMAVYPPQKGNLELAKAIKELSRLKYGRDKDIVEAELMERTKLGASAEKADNPAVEPSL</sequence>
<dbReference type="InterPro" id="IPR027417">
    <property type="entry name" value="P-loop_NTPase"/>
</dbReference>
<dbReference type="InterPro" id="IPR058441">
    <property type="entry name" value="DUF8128"/>
</dbReference>
<dbReference type="EMBL" id="MFQY01000011">
    <property type="protein sequence ID" value="OGH90155.1"/>
    <property type="molecule type" value="Genomic_DNA"/>
</dbReference>
<dbReference type="InterPro" id="IPR051162">
    <property type="entry name" value="T4SS_component"/>
</dbReference>
<organism evidence="4 5">
    <name type="scientific">Candidatus Magasanikbacteria bacterium RIFOXYC2_FULL_40_16</name>
    <dbReference type="NCBI Taxonomy" id="1798703"/>
    <lineage>
        <taxon>Bacteria</taxon>
        <taxon>Candidatus Magasanikiibacteriota</taxon>
    </lineage>
</organism>
<evidence type="ECO:0000313" key="5">
    <source>
        <dbReference type="Proteomes" id="UP000178895"/>
    </source>
</evidence>
<dbReference type="Gene3D" id="3.40.50.300">
    <property type="entry name" value="P-loop containing nucleotide triphosphate hydrolases"/>
    <property type="match status" value="2"/>
</dbReference>
<evidence type="ECO:0000313" key="4">
    <source>
        <dbReference type="EMBL" id="OGH90155.1"/>
    </source>
</evidence>
<evidence type="ECO:0000259" key="2">
    <source>
        <dbReference type="Pfam" id="PF10412"/>
    </source>
</evidence>